<reference evidence="4 5" key="1">
    <citation type="submission" date="2025-04" db="UniProtKB">
        <authorList>
            <consortium name="RefSeq"/>
        </authorList>
    </citation>
    <scope>IDENTIFICATION</scope>
</reference>
<organism evidence="3 4">
    <name type="scientific">Betta splendens</name>
    <name type="common">Siamese fighting fish</name>
    <dbReference type="NCBI Taxonomy" id="158456"/>
    <lineage>
        <taxon>Eukaryota</taxon>
        <taxon>Metazoa</taxon>
        <taxon>Chordata</taxon>
        <taxon>Craniata</taxon>
        <taxon>Vertebrata</taxon>
        <taxon>Euteleostomi</taxon>
        <taxon>Actinopterygii</taxon>
        <taxon>Neopterygii</taxon>
        <taxon>Teleostei</taxon>
        <taxon>Neoteleostei</taxon>
        <taxon>Acanthomorphata</taxon>
        <taxon>Anabantaria</taxon>
        <taxon>Anabantiformes</taxon>
        <taxon>Anabantoidei</taxon>
        <taxon>Osphronemidae</taxon>
        <taxon>Betta</taxon>
    </lineage>
</organism>
<dbReference type="PANTHER" id="PTHR22089">
    <property type="entry name" value="MIRROR-IMAGE POLYDACTYLY GENE 1 PROTEIN"/>
    <property type="match status" value="1"/>
</dbReference>
<dbReference type="KEGG" id="bspl:114849082"/>
<feature type="region of interest" description="Disordered" evidence="2">
    <location>
        <begin position="41"/>
        <end position="83"/>
    </location>
</feature>
<feature type="coiled-coil region" evidence="1">
    <location>
        <begin position="364"/>
        <end position="405"/>
    </location>
</feature>
<dbReference type="RefSeq" id="XP_040925310.1">
    <property type="nucleotide sequence ID" value="XM_041069376.1"/>
</dbReference>
<accession>A0A6P7LNY8</accession>
<evidence type="ECO:0000313" key="4">
    <source>
        <dbReference type="RefSeq" id="XP_028995960.1"/>
    </source>
</evidence>
<sequence>MYKANPRVNVELRKRLPSPSRQPLANTDRCVSAVLPLSQRKSPVSHLCHRDPQESAGEMEVDLSPSRGSSPEANSCGVSGHPDSPDIRKHLVTTEDSFHPEIESSLLQSFDPDKNVSLLLNEVDALRGINKKLQEQLIQKECELQRRVVEEELRREQREAQAWERPTVVLEELLAAQKDRDQALMSRLLLANEERDEVLLQARRLQQATKYVTRLENLDLDSDLDVDELLQRICNTNCVQEIEQCGLALVQHVHLTRQRRNEITAEEMKAVMKERDGSVAKYKHLVQDLLQEQEQRTTKQLPTLQRESDRALEDKQHLEAELRLLQVNHRYQDLLTHPHSHPSDDVSESLTRGAPVTPPLQVQLQQLSQEKQSMEAELQRCQESEREAHQRVQRLERLVEVLRKKVGTGNLRAII</sequence>
<evidence type="ECO:0000313" key="3">
    <source>
        <dbReference type="Proteomes" id="UP000515150"/>
    </source>
</evidence>
<keyword evidence="3" id="KW-1185">Reference proteome</keyword>
<proteinExistence type="predicted"/>
<dbReference type="PANTHER" id="PTHR22089:SF2">
    <property type="entry name" value="MIRROR-IMAGE POLYDACTYLY GENE 1 PROTEIN"/>
    <property type="match status" value="1"/>
</dbReference>
<evidence type="ECO:0000313" key="5">
    <source>
        <dbReference type="RefSeq" id="XP_040925310.1"/>
    </source>
</evidence>
<gene>
    <name evidence="4 5" type="primary">mipol1</name>
</gene>
<dbReference type="InterPro" id="IPR026175">
    <property type="entry name" value="MIPOL1"/>
</dbReference>
<dbReference type="AlphaFoldDB" id="A0A6P7LNY8"/>
<keyword evidence="1" id="KW-0175">Coiled coil</keyword>
<protein>
    <submittedName>
        <fullName evidence="4 5">Mirror-image polydactyly gene 1 protein isoform X1</fullName>
    </submittedName>
</protein>
<feature type="coiled-coil region" evidence="1">
    <location>
        <begin position="116"/>
        <end position="159"/>
    </location>
</feature>
<evidence type="ECO:0000256" key="2">
    <source>
        <dbReference type="SAM" id="MobiDB-lite"/>
    </source>
</evidence>
<dbReference type="CTD" id="145282"/>
<feature type="region of interest" description="Disordered" evidence="2">
    <location>
        <begin position="335"/>
        <end position="355"/>
    </location>
</feature>
<name>A0A6P7LNY8_BETSP</name>
<feature type="coiled-coil region" evidence="1">
    <location>
        <begin position="301"/>
        <end position="328"/>
    </location>
</feature>
<dbReference type="RefSeq" id="XP_028995960.1">
    <property type="nucleotide sequence ID" value="XM_029140127.3"/>
</dbReference>
<feature type="region of interest" description="Disordered" evidence="2">
    <location>
        <begin position="1"/>
        <end position="28"/>
    </location>
</feature>
<dbReference type="GeneID" id="114849082"/>
<feature type="compositionally biased region" description="Polar residues" evidence="2">
    <location>
        <begin position="66"/>
        <end position="77"/>
    </location>
</feature>
<evidence type="ECO:0000256" key="1">
    <source>
        <dbReference type="SAM" id="Coils"/>
    </source>
</evidence>
<dbReference type="OrthoDB" id="6426880at2759"/>
<dbReference type="Proteomes" id="UP000515150">
    <property type="component" value="Chromosome 22"/>
</dbReference>